<accession>A0A0Q0RQW3</accession>
<dbReference type="Proteomes" id="UP000050443">
    <property type="component" value="Unassembled WGS sequence"/>
</dbReference>
<organism evidence="1">
    <name type="scientific">Flavobacterium aquidurense</name>
    <dbReference type="NCBI Taxonomy" id="362413"/>
    <lineage>
        <taxon>Bacteria</taxon>
        <taxon>Pseudomonadati</taxon>
        <taxon>Bacteroidota</taxon>
        <taxon>Flavobacteriia</taxon>
        <taxon>Flavobacteriales</taxon>
        <taxon>Flavobacteriaceae</taxon>
        <taxon>Flavobacterium</taxon>
    </lineage>
</organism>
<protein>
    <submittedName>
        <fullName evidence="1">Uncharacterized protein</fullName>
    </submittedName>
</protein>
<reference evidence="1" key="1">
    <citation type="submission" date="2014-09" db="EMBL/GenBank/DDBJ databases">
        <title>Genome sequence of Flavobacterium aquidurense RC62.</title>
        <authorList>
            <person name="Kim J.F."/>
            <person name="Kwak M.-J."/>
        </authorList>
    </citation>
    <scope>NUCLEOTIDE SEQUENCE [LARGE SCALE GENOMIC DNA]</scope>
    <source>
        <strain evidence="1">RC62</strain>
    </source>
</reference>
<dbReference type="PATRIC" id="fig|362413.3.peg.2080"/>
<dbReference type="RefSeq" id="WP_055097634.1">
    <property type="nucleotide sequence ID" value="NZ_JRLF01000014.1"/>
</dbReference>
<dbReference type="AlphaFoldDB" id="A0A0Q0RQW3"/>
<name>A0A0Q0RQW3_9FLAO</name>
<dbReference type="OrthoDB" id="1441996at2"/>
<dbReference type="EMBL" id="JRLF01000014">
    <property type="protein sequence ID" value="KQB38775.1"/>
    <property type="molecule type" value="Genomic_DNA"/>
</dbReference>
<proteinExistence type="predicted"/>
<comment type="caution">
    <text evidence="1">The sequence shown here is derived from an EMBL/GenBank/DDBJ whole genome shotgun (WGS) entry which is preliminary data.</text>
</comment>
<sequence length="178" mass="20550">MNRNGKLRAFEYTLLRLTQWYSEIYPSEDNDISVLKSLKLLFFVSAVDTTVDSTGTLLDEVFDNFAALPLGHVESDVYSGIKEGELLNVTIDNRTSKITNLEEIEKLDTRYKKKIDEAVFKLKAINYNLVKLSSFELVELSHKWYSWKKNILIAKSRGVSSQSIRVEEIKSEDKIYQL</sequence>
<evidence type="ECO:0000313" key="1">
    <source>
        <dbReference type="EMBL" id="KQB38775.1"/>
    </source>
</evidence>
<gene>
    <name evidence="1" type="ORF">RC62_2138</name>
</gene>
<dbReference type="STRING" id="362413.RC62_2138"/>